<reference evidence="1" key="1">
    <citation type="submission" date="2017-12" db="EMBL/GenBank/DDBJ databases">
        <title>Genome sequencing and analysis.</title>
        <authorList>
            <person name="Huang Y.-T."/>
        </authorList>
    </citation>
    <scope>NUCLEOTIDE SEQUENCE</scope>
    <source>
        <strain evidence="1">VGH116</strain>
    </source>
</reference>
<accession>A0A8I0PXK8</accession>
<dbReference type="Gene3D" id="6.10.200.10">
    <property type="entry name" value="Regulatory phage protein Cox"/>
    <property type="match status" value="1"/>
</dbReference>
<comment type="caution">
    <text evidence="1">The sequence shown here is derived from an EMBL/GenBank/DDBJ whole genome shotgun (WGS) entry which is preliminary data.</text>
</comment>
<dbReference type="InterPro" id="IPR038147">
    <property type="entry name" value="Cox_sf"/>
</dbReference>
<proteinExistence type="predicted"/>
<dbReference type="EMBL" id="PKLF01000010">
    <property type="protein sequence ID" value="MBE8613172.1"/>
    <property type="molecule type" value="Genomic_DNA"/>
</dbReference>
<evidence type="ECO:0000313" key="1">
    <source>
        <dbReference type="EMBL" id="MBE8613172.1"/>
    </source>
</evidence>
<dbReference type="Pfam" id="PF10743">
    <property type="entry name" value="Phage_Cox"/>
    <property type="match status" value="1"/>
</dbReference>
<dbReference type="InterPro" id="IPR019679">
    <property type="entry name" value="Phage_P2_Cox"/>
</dbReference>
<dbReference type="Proteomes" id="UP000650477">
    <property type="component" value="Unassembled WGS sequence"/>
</dbReference>
<protein>
    <recommendedName>
        <fullName evidence="3">Regulatory phage protein cox</fullName>
    </recommendedName>
</protein>
<gene>
    <name evidence="1" type="ORF">CYG68_12255</name>
</gene>
<dbReference type="RefSeq" id="WP_087826427.1">
    <property type="nucleotide sequence ID" value="NZ_CP048275.1"/>
</dbReference>
<dbReference type="AlphaFoldDB" id="A0A8I0PXK8"/>
<name>A0A8I0PXK8_MORMO</name>
<sequence>MTKEIVKTPIASDCVTEAKFAEMIGKTKQAISDMRKDGKLPVVEMKDPKGKRGEYYVYLPAWNAGLKLAYESLPEEMRDGWLAWLGLGKPRH</sequence>
<evidence type="ECO:0008006" key="3">
    <source>
        <dbReference type="Google" id="ProtNLM"/>
    </source>
</evidence>
<organism evidence="1 2">
    <name type="scientific">Morganella morganii</name>
    <name type="common">Proteus morganii</name>
    <dbReference type="NCBI Taxonomy" id="582"/>
    <lineage>
        <taxon>Bacteria</taxon>
        <taxon>Pseudomonadati</taxon>
        <taxon>Pseudomonadota</taxon>
        <taxon>Gammaproteobacteria</taxon>
        <taxon>Enterobacterales</taxon>
        <taxon>Morganellaceae</taxon>
        <taxon>Morganella</taxon>
    </lineage>
</organism>
<evidence type="ECO:0000313" key="2">
    <source>
        <dbReference type="Proteomes" id="UP000650477"/>
    </source>
</evidence>